<dbReference type="AlphaFoldDB" id="A0A517TEE2"/>
<evidence type="ECO:0000313" key="1">
    <source>
        <dbReference type="EMBL" id="QDT66735.1"/>
    </source>
</evidence>
<keyword evidence="2" id="KW-1185">Reference proteome</keyword>
<dbReference type="EMBL" id="CP036316">
    <property type="protein sequence ID" value="QDT66735.1"/>
    <property type="molecule type" value="Genomic_DNA"/>
</dbReference>
<name>A0A517TEE2_9PLAN</name>
<organism evidence="1 2">
    <name type="scientific">Calycomorphotria hydatis</name>
    <dbReference type="NCBI Taxonomy" id="2528027"/>
    <lineage>
        <taxon>Bacteria</taxon>
        <taxon>Pseudomonadati</taxon>
        <taxon>Planctomycetota</taxon>
        <taxon>Planctomycetia</taxon>
        <taxon>Planctomycetales</taxon>
        <taxon>Planctomycetaceae</taxon>
        <taxon>Calycomorphotria</taxon>
    </lineage>
</organism>
<reference evidence="1 2" key="1">
    <citation type="submission" date="2019-02" db="EMBL/GenBank/DDBJ databases">
        <title>Deep-cultivation of Planctomycetes and their phenomic and genomic characterization uncovers novel biology.</title>
        <authorList>
            <person name="Wiegand S."/>
            <person name="Jogler M."/>
            <person name="Boedeker C."/>
            <person name="Pinto D."/>
            <person name="Vollmers J."/>
            <person name="Rivas-Marin E."/>
            <person name="Kohn T."/>
            <person name="Peeters S.H."/>
            <person name="Heuer A."/>
            <person name="Rast P."/>
            <person name="Oberbeckmann S."/>
            <person name="Bunk B."/>
            <person name="Jeske O."/>
            <person name="Meyerdierks A."/>
            <person name="Storesund J.E."/>
            <person name="Kallscheuer N."/>
            <person name="Luecker S."/>
            <person name="Lage O.M."/>
            <person name="Pohl T."/>
            <person name="Merkel B.J."/>
            <person name="Hornburger P."/>
            <person name="Mueller R.-W."/>
            <person name="Bruemmer F."/>
            <person name="Labrenz M."/>
            <person name="Spormann A.M."/>
            <person name="Op den Camp H."/>
            <person name="Overmann J."/>
            <person name="Amann R."/>
            <person name="Jetten M.S.M."/>
            <person name="Mascher T."/>
            <person name="Medema M.H."/>
            <person name="Devos D.P."/>
            <person name="Kaster A.-K."/>
            <person name="Ovreas L."/>
            <person name="Rohde M."/>
            <person name="Galperin M.Y."/>
            <person name="Jogler C."/>
        </authorList>
    </citation>
    <scope>NUCLEOTIDE SEQUENCE [LARGE SCALE GENOMIC DNA]</scope>
    <source>
        <strain evidence="1 2">V22</strain>
    </source>
</reference>
<evidence type="ECO:0000313" key="2">
    <source>
        <dbReference type="Proteomes" id="UP000319976"/>
    </source>
</evidence>
<dbReference type="Proteomes" id="UP000319976">
    <property type="component" value="Chromosome"/>
</dbReference>
<proteinExistence type="predicted"/>
<sequence>MKVGIFAPRNIPQMHTEALKAFSHGLKAHNVHHFMHPLHRGWKSCDIAVTFGIGKSSTKRGRLVHKIIKHHLRHQTKHIVIERGFLRRDMFYMVGWNGLNGRADFCNIGMPPDRFNELKVDLLPWRDPGEKILICGQVPWDSSVLHINYHQWLKQTISELRRHTDGKLVFRPHPLAKNIISEEEVSCSFSNHTALEEDLETAKATVSFNSNASVESIIMGIPTFVFDRGAMALPVANTLLQNINYPYMPERQQWVNDLAYSQWDLEEIASGKTWTHLMRKPYGTSNY</sequence>
<accession>A0A517TEE2</accession>
<gene>
    <name evidence="1" type="ORF">V22_40060</name>
</gene>
<dbReference type="KEGG" id="chya:V22_40060"/>
<protein>
    <submittedName>
        <fullName evidence="1">Capsule polysaccharide biosynthesis protein</fullName>
    </submittedName>
</protein>